<sequence length="102" mass="10951">IPAYPAVSWSDFYMQGAPFSNQLHPQMPFPSTAGGQYITESYLLQVPNGAVPESVPQAGKQRALTPPEPSSFQSHQTEPEVAALTEKEDLESSSKKGATDGD</sequence>
<organism evidence="2 3">
    <name type="scientific">Zosterops borbonicus</name>
    <dbReference type="NCBI Taxonomy" id="364589"/>
    <lineage>
        <taxon>Eukaryota</taxon>
        <taxon>Metazoa</taxon>
        <taxon>Chordata</taxon>
        <taxon>Craniata</taxon>
        <taxon>Vertebrata</taxon>
        <taxon>Euteleostomi</taxon>
        <taxon>Archelosauria</taxon>
        <taxon>Archosauria</taxon>
        <taxon>Dinosauria</taxon>
        <taxon>Saurischia</taxon>
        <taxon>Theropoda</taxon>
        <taxon>Coelurosauria</taxon>
        <taxon>Aves</taxon>
        <taxon>Neognathae</taxon>
        <taxon>Neoaves</taxon>
        <taxon>Telluraves</taxon>
        <taxon>Australaves</taxon>
        <taxon>Passeriformes</taxon>
        <taxon>Sylvioidea</taxon>
        <taxon>Zosteropidae</taxon>
        <taxon>Zosterops</taxon>
    </lineage>
</organism>
<gene>
    <name evidence="2" type="ORF">HGM15179_021792</name>
</gene>
<dbReference type="OrthoDB" id="1867783at2759"/>
<feature type="non-terminal residue" evidence="2">
    <location>
        <position position="102"/>
    </location>
</feature>
<evidence type="ECO:0000256" key="1">
    <source>
        <dbReference type="SAM" id="MobiDB-lite"/>
    </source>
</evidence>
<name>A0A8K1D552_9PASS</name>
<keyword evidence="3" id="KW-1185">Reference proteome</keyword>
<feature type="region of interest" description="Disordered" evidence="1">
    <location>
        <begin position="53"/>
        <end position="102"/>
    </location>
</feature>
<protein>
    <submittedName>
        <fullName evidence="2">Uncharacterized protein</fullName>
    </submittedName>
</protein>
<evidence type="ECO:0000313" key="3">
    <source>
        <dbReference type="Proteomes" id="UP000796761"/>
    </source>
</evidence>
<accession>A0A8K1D552</accession>
<proteinExistence type="predicted"/>
<comment type="caution">
    <text evidence="2">The sequence shown here is derived from an EMBL/GenBank/DDBJ whole genome shotgun (WGS) entry which is preliminary data.</text>
</comment>
<evidence type="ECO:0000313" key="2">
    <source>
        <dbReference type="EMBL" id="TRZ05315.1"/>
    </source>
</evidence>
<feature type="non-terminal residue" evidence="2">
    <location>
        <position position="1"/>
    </location>
</feature>
<dbReference type="AlphaFoldDB" id="A0A8K1D552"/>
<dbReference type="EMBL" id="SWJQ01004966">
    <property type="protein sequence ID" value="TRZ05315.1"/>
    <property type="molecule type" value="Genomic_DNA"/>
</dbReference>
<reference evidence="2" key="1">
    <citation type="submission" date="2019-04" db="EMBL/GenBank/DDBJ databases">
        <title>Genome assembly of Zosterops borbonicus 15179.</title>
        <authorList>
            <person name="Leroy T."/>
            <person name="Anselmetti Y."/>
            <person name="Tilak M.-K."/>
            <person name="Nabholz B."/>
        </authorList>
    </citation>
    <scope>NUCLEOTIDE SEQUENCE</scope>
    <source>
        <strain evidence="2">HGM_15179</strain>
        <tissue evidence="2">Muscle</tissue>
    </source>
</reference>
<dbReference type="Proteomes" id="UP000796761">
    <property type="component" value="Unassembled WGS sequence"/>
</dbReference>
<feature type="compositionally biased region" description="Basic and acidic residues" evidence="1">
    <location>
        <begin position="85"/>
        <end position="102"/>
    </location>
</feature>